<comment type="caution">
    <text evidence="2">The sequence shown here is derived from an EMBL/GenBank/DDBJ whole genome shotgun (WGS) entry which is preliminary data.</text>
</comment>
<dbReference type="GeneID" id="96789866"/>
<keyword evidence="1" id="KW-0732">Signal</keyword>
<dbReference type="RefSeq" id="WP_073792600.1">
    <property type="nucleotide sequence ID" value="NZ_CP108638.1"/>
</dbReference>
<protein>
    <submittedName>
        <fullName evidence="2">Uncharacterized protein</fullName>
    </submittedName>
</protein>
<gene>
    <name evidence="2" type="ORF">AB852_25470</name>
</gene>
<dbReference type="Proteomes" id="UP000186455">
    <property type="component" value="Unassembled WGS sequence"/>
</dbReference>
<evidence type="ECO:0000256" key="1">
    <source>
        <dbReference type="SAM" id="SignalP"/>
    </source>
</evidence>
<evidence type="ECO:0000313" key="2">
    <source>
        <dbReference type="EMBL" id="OKH92276.1"/>
    </source>
</evidence>
<feature type="chain" id="PRO_5038529634" evidence="1">
    <location>
        <begin position="24"/>
        <end position="86"/>
    </location>
</feature>
<proteinExistence type="predicted"/>
<reference evidence="2 3" key="1">
    <citation type="submission" date="2015-06" db="EMBL/GenBank/DDBJ databases">
        <title>Cloning and characterization of the uncialamcin biosynthetic gene cluster.</title>
        <authorList>
            <person name="Yan X."/>
            <person name="Huang T."/>
            <person name="Ge H."/>
            <person name="Shen B."/>
        </authorList>
    </citation>
    <scope>NUCLEOTIDE SEQUENCE [LARGE SCALE GENOMIC DNA]</scope>
    <source>
        <strain evidence="2 3">DCA2648</strain>
    </source>
</reference>
<sequence length="86" mass="8815">MIRRVAIALATVTVAGFMAAAPAAATSSPEVEAAELGGGYFQVDGSHASGEFLNLGGPYGITYAQGSEAHLHAEGAGFYARYLHSR</sequence>
<keyword evidence="3" id="KW-1185">Reference proteome</keyword>
<organism evidence="2 3">
    <name type="scientific">Streptomyces uncialis</name>
    <dbReference type="NCBI Taxonomy" id="1048205"/>
    <lineage>
        <taxon>Bacteria</taxon>
        <taxon>Bacillati</taxon>
        <taxon>Actinomycetota</taxon>
        <taxon>Actinomycetes</taxon>
        <taxon>Kitasatosporales</taxon>
        <taxon>Streptomycetaceae</taxon>
        <taxon>Streptomyces</taxon>
    </lineage>
</organism>
<name>A0A1Q4V379_9ACTN</name>
<dbReference type="AlphaFoldDB" id="A0A1Q4V379"/>
<evidence type="ECO:0000313" key="3">
    <source>
        <dbReference type="Proteomes" id="UP000186455"/>
    </source>
</evidence>
<accession>A0A1Q4V379</accession>
<dbReference type="EMBL" id="LFBV01000007">
    <property type="protein sequence ID" value="OKH92276.1"/>
    <property type="molecule type" value="Genomic_DNA"/>
</dbReference>
<feature type="signal peptide" evidence="1">
    <location>
        <begin position="1"/>
        <end position="23"/>
    </location>
</feature>